<sequence>MYDTDETPAQDRDEAQRALQDAFERRDNGAPERW</sequence>
<feature type="compositionally biased region" description="Basic and acidic residues" evidence="1">
    <location>
        <begin position="9"/>
        <end position="34"/>
    </location>
</feature>
<keyword evidence="3" id="KW-1185">Reference proteome</keyword>
<reference evidence="2 3" key="1">
    <citation type="submission" date="2020-08" db="EMBL/GenBank/DDBJ databases">
        <title>Sequencing the genomes of 1000 actinobacteria strains.</title>
        <authorList>
            <person name="Klenk H.-P."/>
        </authorList>
    </citation>
    <scope>NUCLEOTIDE SEQUENCE [LARGE SCALE GENOMIC DNA]</scope>
    <source>
        <strain evidence="2 3">DSM 44551</strain>
    </source>
</reference>
<feature type="region of interest" description="Disordered" evidence="1">
    <location>
        <begin position="1"/>
        <end position="34"/>
    </location>
</feature>
<protein>
    <submittedName>
        <fullName evidence="2">Uncharacterized protein</fullName>
    </submittedName>
</protein>
<evidence type="ECO:0000313" key="2">
    <source>
        <dbReference type="EMBL" id="MBB5432578.1"/>
    </source>
</evidence>
<organism evidence="2 3">
    <name type="scientific">Nocardiopsis composta</name>
    <dbReference type="NCBI Taxonomy" id="157465"/>
    <lineage>
        <taxon>Bacteria</taxon>
        <taxon>Bacillati</taxon>
        <taxon>Actinomycetota</taxon>
        <taxon>Actinomycetes</taxon>
        <taxon>Streptosporangiales</taxon>
        <taxon>Nocardiopsidaceae</taxon>
        <taxon>Nocardiopsis</taxon>
    </lineage>
</organism>
<evidence type="ECO:0000256" key="1">
    <source>
        <dbReference type="SAM" id="MobiDB-lite"/>
    </source>
</evidence>
<dbReference type="AlphaFoldDB" id="A0A7W8VE09"/>
<dbReference type="EMBL" id="JACHDB010000001">
    <property type="protein sequence ID" value="MBB5432578.1"/>
    <property type="molecule type" value="Genomic_DNA"/>
</dbReference>
<comment type="caution">
    <text evidence="2">The sequence shown here is derived from an EMBL/GenBank/DDBJ whole genome shotgun (WGS) entry which is preliminary data.</text>
</comment>
<dbReference type="Proteomes" id="UP000572635">
    <property type="component" value="Unassembled WGS sequence"/>
</dbReference>
<evidence type="ECO:0000313" key="3">
    <source>
        <dbReference type="Proteomes" id="UP000572635"/>
    </source>
</evidence>
<proteinExistence type="predicted"/>
<accession>A0A7W8VE09</accession>
<name>A0A7W8VE09_9ACTN</name>
<gene>
    <name evidence="2" type="ORF">HDA36_002662</name>
</gene>